<dbReference type="PANTHER" id="PTHR45647">
    <property type="entry name" value="OS02G0152300 PROTEIN"/>
    <property type="match status" value="1"/>
</dbReference>
<evidence type="ECO:0000256" key="8">
    <source>
        <dbReference type="ARBA" id="ARBA00022777"/>
    </source>
</evidence>
<dbReference type="Proteomes" id="UP001154282">
    <property type="component" value="Unassembled WGS sequence"/>
</dbReference>
<dbReference type="EC" id="2.3.2.27" evidence="4"/>
<dbReference type="GO" id="GO:0061630">
    <property type="term" value="F:ubiquitin protein ligase activity"/>
    <property type="evidence" value="ECO:0007669"/>
    <property type="project" value="UniProtKB-EC"/>
</dbReference>
<evidence type="ECO:0000256" key="12">
    <source>
        <dbReference type="SAM" id="Coils"/>
    </source>
</evidence>
<feature type="domain" description="U-box" evidence="15">
    <location>
        <begin position="846"/>
        <end position="920"/>
    </location>
</feature>
<keyword evidence="10 11" id="KW-0067">ATP-binding</keyword>
<feature type="compositionally biased region" description="Low complexity" evidence="13">
    <location>
        <begin position="300"/>
        <end position="312"/>
    </location>
</feature>
<evidence type="ECO:0000256" key="3">
    <source>
        <dbReference type="ARBA" id="ARBA00004906"/>
    </source>
</evidence>
<accession>A0AAV0PPV1</accession>
<dbReference type="Gene3D" id="3.40.50.620">
    <property type="entry name" value="HUPs"/>
    <property type="match status" value="1"/>
</dbReference>
<dbReference type="Gene3D" id="3.30.40.10">
    <property type="entry name" value="Zinc/RING finger domain, C3HC4 (zinc finger)"/>
    <property type="match status" value="1"/>
</dbReference>
<evidence type="ECO:0000256" key="4">
    <source>
        <dbReference type="ARBA" id="ARBA00012483"/>
    </source>
</evidence>
<dbReference type="GO" id="GO:0016567">
    <property type="term" value="P:protein ubiquitination"/>
    <property type="evidence" value="ECO:0007669"/>
    <property type="project" value="InterPro"/>
</dbReference>
<reference evidence="16" key="1">
    <citation type="submission" date="2022-08" db="EMBL/GenBank/DDBJ databases">
        <authorList>
            <person name="Gutierrez-Valencia J."/>
        </authorList>
    </citation>
    <scope>NUCLEOTIDE SEQUENCE</scope>
</reference>
<keyword evidence="17" id="KW-1185">Reference proteome</keyword>
<dbReference type="PROSITE" id="PS00108">
    <property type="entry name" value="PROTEIN_KINASE_ST"/>
    <property type="match status" value="1"/>
</dbReference>
<dbReference type="InterPro" id="IPR014729">
    <property type="entry name" value="Rossmann-like_a/b/a_fold"/>
</dbReference>
<dbReference type="Gene3D" id="3.30.200.20">
    <property type="entry name" value="Phosphorylase Kinase, domain 1"/>
    <property type="match status" value="1"/>
</dbReference>
<comment type="catalytic activity">
    <reaction evidence="1">
        <text>S-ubiquitinyl-[E2 ubiquitin-conjugating enzyme]-L-cysteine + [acceptor protein]-L-lysine = [E2 ubiquitin-conjugating enzyme]-L-cysteine + N(6)-ubiquitinyl-[acceptor protein]-L-lysine.</text>
        <dbReference type="EC" id="2.3.2.27"/>
    </reaction>
</comment>
<dbReference type="EMBL" id="CAMGYJ010000009">
    <property type="protein sequence ID" value="CAI0472193.1"/>
    <property type="molecule type" value="Genomic_DNA"/>
</dbReference>
<sequence length="922" mass="103143">MAVVSPVPPITELGSPLRLSEFGGSRKMNGRSCSSSASEVAPVARMIEEKIYVAVGKSVKESKSLLVWALQNSGGKKICLLHVHTPALMIPLMGAKFPASSLKDTEVRAFRDIERQEMYKILAEYLRLCRKAGVQAEELVVEKESIEDGILELITSHGIKKLVMGAAANRRYSKTMMAPKSKKATSVKERAPAYCHIWFVCKGHLIHPRLATLHQDDDTKSPQQQGSPSMRTGNYLRSRSAQVKPSNPVQDLFRRMSSLNLDAESNGGRETQPTMPDDTRKVGTPGARSDASSDECESRSTSQGSNLSASSSGEMVNLAVVPSLITVGSFMASEISTLPENADGLYHTSPPTVLERTLVDPLYEQLKRTMEESISTRREALEEALRRAKAEKNAIEAIHRVRFPFRVTSPLPFPFRINIENIFCQQVKALESLYAEESKQRKEIEQAIAKEKEEVDVMRNNRDKVNDELRVALDHKASLETQIAESDQTVKEFEQKIFAAVELLQKYKEEREELQVVRDNALRQAEELRRSRAEASKATMYEFFSEFRFTEIEEATNNFDPSLKIGEGGYGSIYRGVLRHSQVAIKMLHAHSMQGPSEFQQEVDILSKMRHPNLVTLIGACPEAWTLVYEFLPNGSLEDRLSCRDNSPPLSWQTRIRIVTELCSVLIFLHSSKPHSIVHGDLKPANILLDANLVCKLSDFGIARLLHQDEDSSGREMMLHRTAPKGTFAYMDPEFLASGELTPKSDLYSFGIILLCLLTGRSPLGLTKEVQDALNKGNLKSLLDPLAGDWPFVQAEQLARLALRCCELNRENRPDLASEVWRVLEPLKASCGGPSSFRAGSEEPCQPPLYFICPIFLEVMRDPHVAADGFTYEAEAFRGWLDSGHETSPMTNMKLEHSNLVPNRALRSAIQEWLQQQQSSIT</sequence>
<dbReference type="InterPro" id="IPR051348">
    <property type="entry name" value="U-box_ubiquitin_ligases"/>
</dbReference>
<dbReference type="PROSITE" id="PS00107">
    <property type="entry name" value="PROTEIN_KINASE_ATP"/>
    <property type="match status" value="1"/>
</dbReference>
<evidence type="ECO:0000256" key="1">
    <source>
        <dbReference type="ARBA" id="ARBA00000900"/>
    </source>
</evidence>
<feature type="domain" description="Protein kinase" evidence="14">
    <location>
        <begin position="559"/>
        <end position="828"/>
    </location>
</feature>
<evidence type="ECO:0000256" key="11">
    <source>
        <dbReference type="PROSITE-ProRule" id="PRU10141"/>
    </source>
</evidence>
<dbReference type="PANTHER" id="PTHR45647:SF100">
    <property type="entry name" value="U-BOX DOMAIN-CONTAINING PROTEIN 33"/>
    <property type="match status" value="1"/>
</dbReference>
<keyword evidence="6" id="KW-0808">Transferase</keyword>
<feature type="coiled-coil region" evidence="12">
    <location>
        <begin position="427"/>
        <end position="538"/>
    </location>
</feature>
<dbReference type="GO" id="GO:0004674">
    <property type="term" value="F:protein serine/threonine kinase activity"/>
    <property type="evidence" value="ECO:0007669"/>
    <property type="project" value="UniProtKB-KW"/>
</dbReference>
<dbReference type="PROSITE" id="PS51698">
    <property type="entry name" value="U_BOX"/>
    <property type="match status" value="1"/>
</dbReference>
<dbReference type="CDD" id="cd01989">
    <property type="entry name" value="USP_STK_Ubox_N"/>
    <property type="match status" value="1"/>
</dbReference>
<dbReference type="FunFam" id="3.30.40.10:FF:000428">
    <property type="entry name" value="U-box domain-containing protein 54"/>
    <property type="match status" value="1"/>
</dbReference>
<feature type="region of interest" description="Disordered" evidence="13">
    <location>
        <begin position="216"/>
        <end position="312"/>
    </location>
</feature>
<comment type="caution">
    <text evidence="16">The sequence shown here is derived from an EMBL/GenBank/DDBJ whole genome shotgun (WGS) entry which is preliminary data.</text>
</comment>
<dbReference type="InterPro" id="IPR011009">
    <property type="entry name" value="Kinase-like_dom_sf"/>
</dbReference>
<evidence type="ECO:0000313" key="17">
    <source>
        <dbReference type="Proteomes" id="UP001154282"/>
    </source>
</evidence>
<dbReference type="PROSITE" id="PS50011">
    <property type="entry name" value="PROTEIN_KINASE_DOM"/>
    <property type="match status" value="1"/>
</dbReference>
<dbReference type="Gene3D" id="1.10.510.10">
    <property type="entry name" value="Transferase(Phosphotransferase) domain 1"/>
    <property type="match status" value="1"/>
</dbReference>
<dbReference type="Pfam" id="PF00069">
    <property type="entry name" value="Pkinase"/>
    <property type="match status" value="1"/>
</dbReference>
<dbReference type="CDD" id="cd16655">
    <property type="entry name" value="RING-Ubox_WDSUB1-like"/>
    <property type="match status" value="1"/>
</dbReference>
<feature type="binding site" evidence="11">
    <location>
        <position position="586"/>
    </location>
    <ligand>
        <name>ATP</name>
        <dbReference type="ChEBI" id="CHEBI:30616"/>
    </ligand>
</feature>
<comment type="pathway">
    <text evidence="3">Protein modification; protein ubiquitination.</text>
</comment>
<keyword evidence="8" id="KW-0418">Kinase</keyword>
<evidence type="ECO:0000256" key="2">
    <source>
        <dbReference type="ARBA" id="ARBA00003861"/>
    </source>
</evidence>
<feature type="compositionally biased region" description="Polar residues" evidence="13">
    <location>
        <begin position="221"/>
        <end position="249"/>
    </location>
</feature>
<gene>
    <name evidence="16" type="ORF">LITE_LOCUS39189</name>
</gene>
<dbReference type="SMART" id="SM00220">
    <property type="entry name" value="S_TKc"/>
    <property type="match status" value="1"/>
</dbReference>
<dbReference type="SUPFAM" id="SSF56112">
    <property type="entry name" value="Protein kinase-like (PK-like)"/>
    <property type="match status" value="1"/>
</dbReference>
<dbReference type="GO" id="GO:0005524">
    <property type="term" value="F:ATP binding"/>
    <property type="evidence" value="ECO:0007669"/>
    <property type="project" value="UniProtKB-UniRule"/>
</dbReference>
<keyword evidence="7 11" id="KW-0547">Nucleotide-binding</keyword>
<keyword evidence="5" id="KW-0723">Serine/threonine-protein kinase</keyword>
<evidence type="ECO:0000313" key="16">
    <source>
        <dbReference type="EMBL" id="CAI0472193.1"/>
    </source>
</evidence>
<dbReference type="AlphaFoldDB" id="A0AAV0PPV1"/>
<dbReference type="InterPro" id="IPR000719">
    <property type="entry name" value="Prot_kinase_dom"/>
</dbReference>
<dbReference type="Pfam" id="PF04564">
    <property type="entry name" value="U-box"/>
    <property type="match status" value="1"/>
</dbReference>
<comment type="function">
    <text evidence="2">Functions as an E3 ubiquitin ligase.</text>
</comment>
<dbReference type="CDD" id="cd14066">
    <property type="entry name" value="STKc_IRAK"/>
    <property type="match status" value="1"/>
</dbReference>
<proteinExistence type="predicted"/>
<keyword evidence="9" id="KW-0833">Ubl conjugation pathway</keyword>
<evidence type="ECO:0000259" key="15">
    <source>
        <dbReference type="PROSITE" id="PS51698"/>
    </source>
</evidence>
<dbReference type="InterPro" id="IPR003613">
    <property type="entry name" value="Ubox_domain"/>
</dbReference>
<name>A0AAV0PPV1_9ROSI</name>
<dbReference type="InterPro" id="IPR008271">
    <property type="entry name" value="Ser/Thr_kinase_AS"/>
</dbReference>
<dbReference type="SMART" id="SM00504">
    <property type="entry name" value="Ubox"/>
    <property type="match status" value="1"/>
</dbReference>
<dbReference type="SUPFAM" id="SSF57850">
    <property type="entry name" value="RING/U-box"/>
    <property type="match status" value="1"/>
</dbReference>
<organism evidence="16 17">
    <name type="scientific">Linum tenue</name>
    <dbReference type="NCBI Taxonomy" id="586396"/>
    <lineage>
        <taxon>Eukaryota</taxon>
        <taxon>Viridiplantae</taxon>
        <taxon>Streptophyta</taxon>
        <taxon>Embryophyta</taxon>
        <taxon>Tracheophyta</taxon>
        <taxon>Spermatophyta</taxon>
        <taxon>Magnoliopsida</taxon>
        <taxon>eudicotyledons</taxon>
        <taxon>Gunneridae</taxon>
        <taxon>Pentapetalae</taxon>
        <taxon>rosids</taxon>
        <taxon>fabids</taxon>
        <taxon>Malpighiales</taxon>
        <taxon>Linaceae</taxon>
        <taxon>Linum</taxon>
    </lineage>
</organism>
<keyword evidence="12" id="KW-0175">Coiled coil</keyword>
<evidence type="ECO:0000256" key="5">
    <source>
        <dbReference type="ARBA" id="ARBA00022527"/>
    </source>
</evidence>
<evidence type="ECO:0000256" key="13">
    <source>
        <dbReference type="SAM" id="MobiDB-lite"/>
    </source>
</evidence>
<dbReference type="InterPro" id="IPR013083">
    <property type="entry name" value="Znf_RING/FYVE/PHD"/>
</dbReference>
<evidence type="ECO:0000256" key="7">
    <source>
        <dbReference type="ARBA" id="ARBA00022741"/>
    </source>
</evidence>
<evidence type="ECO:0000256" key="10">
    <source>
        <dbReference type="ARBA" id="ARBA00022840"/>
    </source>
</evidence>
<protein>
    <recommendedName>
        <fullName evidence="4">RING-type E3 ubiquitin transferase</fullName>
        <ecNumber evidence="4">2.3.2.27</ecNumber>
    </recommendedName>
</protein>
<dbReference type="FunFam" id="3.30.200.20:FF:000039">
    <property type="entry name" value="receptor-like protein kinase FERONIA"/>
    <property type="match status" value="1"/>
</dbReference>
<dbReference type="SUPFAM" id="SSF52402">
    <property type="entry name" value="Adenine nucleotide alpha hydrolases-like"/>
    <property type="match status" value="1"/>
</dbReference>
<dbReference type="InterPro" id="IPR017441">
    <property type="entry name" value="Protein_kinase_ATP_BS"/>
</dbReference>
<evidence type="ECO:0000256" key="6">
    <source>
        <dbReference type="ARBA" id="ARBA00022679"/>
    </source>
</evidence>
<feature type="coiled-coil region" evidence="12">
    <location>
        <begin position="363"/>
        <end position="398"/>
    </location>
</feature>
<evidence type="ECO:0000259" key="14">
    <source>
        <dbReference type="PROSITE" id="PS50011"/>
    </source>
</evidence>
<evidence type="ECO:0000256" key="9">
    <source>
        <dbReference type="ARBA" id="ARBA00022786"/>
    </source>
</evidence>